<accession>A0A9D1PDL2</accession>
<dbReference type="InterPro" id="IPR018060">
    <property type="entry name" value="HTH_AraC"/>
</dbReference>
<reference evidence="5" key="2">
    <citation type="submission" date="2021-04" db="EMBL/GenBank/DDBJ databases">
        <authorList>
            <person name="Gilroy R."/>
        </authorList>
    </citation>
    <scope>NUCLEOTIDE SEQUENCE</scope>
    <source>
        <strain evidence="5">CHK195-9823</strain>
    </source>
</reference>
<dbReference type="PROSITE" id="PS01124">
    <property type="entry name" value="HTH_ARAC_FAMILY_2"/>
    <property type="match status" value="1"/>
</dbReference>
<dbReference type="GO" id="GO:0043565">
    <property type="term" value="F:sequence-specific DNA binding"/>
    <property type="evidence" value="ECO:0007669"/>
    <property type="project" value="InterPro"/>
</dbReference>
<dbReference type="SMART" id="SM00342">
    <property type="entry name" value="HTH_ARAC"/>
    <property type="match status" value="1"/>
</dbReference>
<comment type="caution">
    <text evidence="5">The sequence shown here is derived from an EMBL/GenBank/DDBJ whole genome shotgun (WGS) entry which is preliminary data.</text>
</comment>
<gene>
    <name evidence="5" type="ORF">H9747_09755</name>
</gene>
<dbReference type="Proteomes" id="UP000886814">
    <property type="component" value="Unassembled WGS sequence"/>
</dbReference>
<dbReference type="Pfam" id="PF12833">
    <property type="entry name" value="HTH_18"/>
    <property type="match status" value="1"/>
</dbReference>
<evidence type="ECO:0000313" key="6">
    <source>
        <dbReference type="Proteomes" id="UP000886814"/>
    </source>
</evidence>
<dbReference type="Gene3D" id="1.10.10.60">
    <property type="entry name" value="Homeodomain-like"/>
    <property type="match status" value="2"/>
</dbReference>
<proteinExistence type="predicted"/>
<keyword evidence="1" id="KW-0805">Transcription regulation</keyword>
<keyword evidence="2" id="KW-0238">DNA-binding</keyword>
<dbReference type="SUPFAM" id="SSF46689">
    <property type="entry name" value="Homeodomain-like"/>
    <property type="match status" value="2"/>
</dbReference>
<dbReference type="EMBL" id="DXIQ01000063">
    <property type="protein sequence ID" value="HIV39260.1"/>
    <property type="molecule type" value="Genomic_DNA"/>
</dbReference>
<evidence type="ECO:0000256" key="3">
    <source>
        <dbReference type="ARBA" id="ARBA00023163"/>
    </source>
</evidence>
<dbReference type="InterPro" id="IPR018062">
    <property type="entry name" value="HTH_AraC-typ_CS"/>
</dbReference>
<feature type="domain" description="HTH araC/xylS-type" evidence="4">
    <location>
        <begin position="176"/>
        <end position="276"/>
    </location>
</feature>
<dbReference type="Pfam" id="PF02311">
    <property type="entry name" value="AraC_binding"/>
    <property type="match status" value="1"/>
</dbReference>
<dbReference type="InterPro" id="IPR009057">
    <property type="entry name" value="Homeodomain-like_sf"/>
</dbReference>
<evidence type="ECO:0000256" key="2">
    <source>
        <dbReference type="ARBA" id="ARBA00023125"/>
    </source>
</evidence>
<reference evidence="5" key="1">
    <citation type="journal article" date="2021" name="PeerJ">
        <title>Extensive microbial diversity within the chicken gut microbiome revealed by metagenomics and culture.</title>
        <authorList>
            <person name="Gilroy R."/>
            <person name="Ravi A."/>
            <person name="Getino M."/>
            <person name="Pursley I."/>
            <person name="Horton D.L."/>
            <person name="Alikhan N.F."/>
            <person name="Baker D."/>
            <person name="Gharbi K."/>
            <person name="Hall N."/>
            <person name="Watson M."/>
            <person name="Adriaenssens E.M."/>
            <person name="Foster-Nyarko E."/>
            <person name="Jarju S."/>
            <person name="Secka A."/>
            <person name="Antonio M."/>
            <person name="Oren A."/>
            <person name="Chaudhuri R.R."/>
            <person name="La Ragione R."/>
            <person name="Hildebrand F."/>
            <person name="Pallen M.J."/>
        </authorList>
    </citation>
    <scope>NUCLEOTIDE SEQUENCE</scope>
    <source>
        <strain evidence="5">CHK195-9823</strain>
    </source>
</reference>
<sequence>MLSVPHQSIGFSFSSDLSLLTMKGIGIQYVDTHSYSWDNRNRKDSQCIIQYCIDGEGAIEVDGIHYPIHKGDAFIIDIPGPNHYYLPKHSSYWEFVYLEFTKECLPLLWKIHRTIGPVIHFPEDSPLFERIMEIYDMSLNNELKSYFENSRISYDLWLRLTEYAMTLSVSEISKVDHAKAFIDQHYYMEDLNLDLVADHAGMSKYSLCKEFHKKYGVSPGKYLRELRISQACRLLMTKSDHTLQEIAQMVGYSNNNYFGKVFKAEKGISPDKYRKQSVKYDLVRAVYETPHI</sequence>
<dbReference type="GO" id="GO:0003700">
    <property type="term" value="F:DNA-binding transcription factor activity"/>
    <property type="evidence" value="ECO:0007669"/>
    <property type="project" value="InterPro"/>
</dbReference>
<dbReference type="Gene3D" id="2.60.120.280">
    <property type="entry name" value="Regulatory protein AraC"/>
    <property type="match status" value="1"/>
</dbReference>
<dbReference type="SUPFAM" id="SSF51215">
    <property type="entry name" value="Regulatory protein AraC"/>
    <property type="match status" value="1"/>
</dbReference>
<dbReference type="PANTHER" id="PTHR43280">
    <property type="entry name" value="ARAC-FAMILY TRANSCRIPTIONAL REGULATOR"/>
    <property type="match status" value="1"/>
</dbReference>
<dbReference type="InterPro" id="IPR020449">
    <property type="entry name" value="Tscrpt_reg_AraC-type_HTH"/>
</dbReference>
<keyword evidence="3" id="KW-0804">Transcription</keyword>
<evidence type="ECO:0000259" key="4">
    <source>
        <dbReference type="PROSITE" id="PS01124"/>
    </source>
</evidence>
<dbReference type="PRINTS" id="PR00032">
    <property type="entry name" value="HTHARAC"/>
</dbReference>
<dbReference type="PANTHER" id="PTHR43280:SF28">
    <property type="entry name" value="HTH-TYPE TRANSCRIPTIONAL ACTIVATOR RHAS"/>
    <property type="match status" value="1"/>
</dbReference>
<dbReference type="AlphaFoldDB" id="A0A9D1PDL2"/>
<dbReference type="InterPro" id="IPR003313">
    <property type="entry name" value="AraC-bd"/>
</dbReference>
<evidence type="ECO:0000256" key="1">
    <source>
        <dbReference type="ARBA" id="ARBA00023015"/>
    </source>
</evidence>
<name>A0A9D1PDL2_9FIRM</name>
<dbReference type="PROSITE" id="PS00041">
    <property type="entry name" value="HTH_ARAC_FAMILY_1"/>
    <property type="match status" value="1"/>
</dbReference>
<protein>
    <submittedName>
        <fullName evidence="5">AraC family transcriptional regulator</fullName>
    </submittedName>
</protein>
<dbReference type="InterPro" id="IPR037923">
    <property type="entry name" value="HTH-like"/>
</dbReference>
<organism evidence="5 6">
    <name type="scientific">Candidatus Blautia stercorigallinarum</name>
    <dbReference type="NCBI Taxonomy" id="2838501"/>
    <lineage>
        <taxon>Bacteria</taxon>
        <taxon>Bacillati</taxon>
        <taxon>Bacillota</taxon>
        <taxon>Clostridia</taxon>
        <taxon>Lachnospirales</taxon>
        <taxon>Lachnospiraceae</taxon>
        <taxon>Blautia</taxon>
    </lineage>
</organism>
<evidence type="ECO:0000313" key="5">
    <source>
        <dbReference type="EMBL" id="HIV39260.1"/>
    </source>
</evidence>